<dbReference type="PANTHER" id="PTHR12228">
    <property type="entry name" value="TRANSCRIPTION INITIATION FACTOR TFIID 55 KD SUBUNIT-RELATED"/>
    <property type="match status" value="1"/>
</dbReference>
<dbReference type="InterPro" id="IPR006751">
    <property type="entry name" value="TAFII55_prot_cons_reg"/>
</dbReference>
<dbReference type="GO" id="GO:0016251">
    <property type="term" value="F:RNA polymerase II general transcription initiation factor activity"/>
    <property type="evidence" value="ECO:0007669"/>
    <property type="project" value="TreeGrafter"/>
</dbReference>
<accession>A0A8R1I1S1</accession>
<keyword evidence="5" id="KW-0539">Nucleus</keyword>
<evidence type="ECO:0000313" key="8">
    <source>
        <dbReference type="EnsemblMetazoa" id="CJA18397.1"/>
    </source>
</evidence>
<feature type="region of interest" description="Disordered" evidence="6">
    <location>
        <begin position="126"/>
        <end position="165"/>
    </location>
</feature>
<dbReference type="Proteomes" id="UP000005237">
    <property type="component" value="Unassembled WGS sequence"/>
</dbReference>
<feature type="compositionally biased region" description="Basic and acidic residues" evidence="6">
    <location>
        <begin position="214"/>
        <end position="226"/>
    </location>
</feature>
<dbReference type="CDD" id="cd08047">
    <property type="entry name" value="TAF7"/>
    <property type="match status" value="1"/>
</dbReference>
<evidence type="ECO:0000256" key="3">
    <source>
        <dbReference type="ARBA" id="ARBA00023015"/>
    </source>
</evidence>
<keyword evidence="3" id="KW-0805">Transcription regulation</keyword>
<evidence type="ECO:0000256" key="1">
    <source>
        <dbReference type="ARBA" id="ARBA00004123"/>
    </source>
</evidence>
<comment type="subcellular location">
    <subcellularLocation>
        <location evidence="1">Nucleus</location>
    </subcellularLocation>
</comment>
<keyword evidence="4" id="KW-0804">Transcription</keyword>
<sequence length="252" mass="27998">MNLMTSLRIPLKRGPKTHSLIEDSPLSSDDPQDFESHVVLRVPDDCVSRIEKILANDGKLEDFSINLNADARTATLRIGNQLLNGKVLDLPTVTEVHKTLDNKNMFKVADVSQVIVCTHDSINASGSTSSVNANDNDGAGGTEAAAKAAKKAAKQWQYPHGLTPPMKCARKKRFRKTKKKKFMDAPEVEKELKRLLRMDLEADTVSWQIVDGNKNKDAAVGDERSQRHVRYSSSSEEELSDVAEDEEKEEIL</sequence>
<evidence type="ECO:0000256" key="5">
    <source>
        <dbReference type="ARBA" id="ARBA00023242"/>
    </source>
</evidence>
<keyword evidence="9" id="KW-1185">Reference proteome</keyword>
<evidence type="ECO:0000256" key="2">
    <source>
        <dbReference type="ARBA" id="ARBA00009368"/>
    </source>
</evidence>
<feature type="compositionally biased region" description="Polar residues" evidence="6">
    <location>
        <begin position="126"/>
        <end position="135"/>
    </location>
</feature>
<feature type="compositionally biased region" description="Acidic residues" evidence="6">
    <location>
        <begin position="235"/>
        <end position="252"/>
    </location>
</feature>
<dbReference type="Pfam" id="PF04658">
    <property type="entry name" value="TAFII55_N"/>
    <property type="match status" value="1"/>
</dbReference>
<proteinExistence type="inferred from homology"/>
<evidence type="ECO:0000256" key="6">
    <source>
        <dbReference type="SAM" id="MobiDB-lite"/>
    </source>
</evidence>
<dbReference type="EnsemblMetazoa" id="CJA18397.1">
    <property type="protein sequence ID" value="CJA18397.1"/>
    <property type="gene ID" value="WBGene00137602"/>
</dbReference>
<dbReference type="InterPro" id="IPR037817">
    <property type="entry name" value="TAF7"/>
</dbReference>
<evidence type="ECO:0000313" key="9">
    <source>
        <dbReference type="Proteomes" id="UP000005237"/>
    </source>
</evidence>
<protein>
    <submittedName>
        <fullName evidence="8">TAFII55_N domain-containing protein</fullName>
    </submittedName>
</protein>
<dbReference type="GO" id="GO:0051123">
    <property type="term" value="P:RNA polymerase II preinitiation complex assembly"/>
    <property type="evidence" value="ECO:0007669"/>
    <property type="project" value="TreeGrafter"/>
</dbReference>
<feature type="domain" description="TAFII55 protein conserved region" evidence="7">
    <location>
        <begin position="34"/>
        <end position="204"/>
    </location>
</feature>
<reference evidence="8" key="2">
    <citation type="submission" date="2022-06" db="UniProtKB">
        <authorList>
            <consortium name="EnsemblMetazoa"/>
        </authorList>
    </citation>
    <scope>IDENTIFICATION</scope>
    <source>
        <strain evidence="8">DF5081</strain>
    </source>
</reference>
<dbReference type="PANTHER" id="PTHR12228:SF15">
    <property type="entry name" value="TAFII55 PROTEIN CONSERVED REGION DOMAIN-CONTAINING PROTEIN"/>
    <property type="match status" value="1"/>
</dbReference>
<comment type="similarity">
    <text evidence="2">Belongs to the TAF7 family.</text>
</comment>
<dbReference type="GO" id="GO:0005669">
    <property type="term" value="C:transcription factor TFIID complex"/>
    <property type="evidence" value="ECO:0007669"/>
    <property type="project" value="InterPro"/>
</dbReference>
<name>A0A8R1I1S1_CAEJA</name>
<feature type="region of interest" description="Disordered" evidence="6">
    <location>
        <begin position="214"/>
        <end position="252"/>
    </location>
</feature>
<dbReference type="SMART" id="SM01370">
    <property type="entry name" value="TAFII55_N"/>
    <property type="match status" value="1"/>
</dbReference>
<reference evidence="9" key="1">
    <citation type="submission" date="2010-08" db="EMBL/GenBank/DDBJ databases">
        <authorList>
            <consortium name="Caenorhabditis japonica Sequencing Consortium"/>
            <person name="Wilson R.K."/>
        </authorList>
    </citation>
    <scope>NUCLEOTIDE SEQUENCE [LARGE SCALE GENOMIC DNA]</scope>
    <source>
        <strain evidence="9">DF5081</strain>
    </source>
</reference>
<organism evidence="8 9">
    <name type="scientific">Caenorhabditis japonica</name>
    <dbReference type="NCBI Taxonomy" id="281687"/>
    <lineage>
        <taxon>Eukaryota</taxon>
        <taxon>Metazoa</taxon>
        <taxon>Ecdysozoa</taxon>
        <taxon>Nematoda</taxon>
        <taxon>Chromadorea</taxon>
        <taxon>Rhabditida</taxon>
        <taxon>Rhabditina</taxon>
        <taxon>Rhabditomorpha</taxon>
        <taxon>Rhabditoidea</taxon>
        <taxon>Rhabditidae</taxon>
        <taxon>Peloderinae</taxon>
        <taxon>Caenorhabditis</taxon>
    </lineage>
</organism>
<dbReference type="AlphaFoldDB" id="A0A8R1I1S1"/>
<evidence type="ECO:0000259" key="7">
    <source>
        <dbReference type="SMART" id="SM01370"/>
    </source>
</evidence>
<evidence type="ECO:0000256" key="4">
    <source>
        <dbReference type="ARBA" id="ARBA00023163"/>
    </source>
</evidence>